<dbReference type="Proteomes" id="UP001595387">
    <property type="component" value="Unassembled WGS sequence"/>
</dbReference>
<sequence length="73" mass="8778">MTNYLELSREYNLDLTEISVLVQLDKRYPNAVTIEELTDDRQLQMYGKKIIERLIEKKIVYRCAGGYLRRKEH</sequence>
<gene>
    <name evidence="1" type="ORF">ACFODW_09185</name>
</gene>
<name>A0ABV7A5Z7_9BACI</name>
<reference evidence="2" key="1">
    <citation type="journal article" date="2019" name="Int. J. Syst. Evol. Microbiol.">
        <title>The Global Catalogue of Microorganisms (GCM) 10K type strain sequencing project: providing services to taxonomists for standard genome sequencing and annotation.</title>
        <authorList>
            <consortium name="The Broad Institute Genomics Platform"/>
            <consortium name="The Broad Institute Genome Sequencing Center for Infectious Disease"/>
            <person name="Wu L."/>
            <person name="Ma J."/>
        </authorList>
    </citation>
    <scope>NUCLEOTIDE SEQUENCE [LARGE SCALE GENOMIC DNA]</scope>
    <source>
        <strain evidence="2">KCTC 13193</strain>
    </source>
</reference>
<organism evidence="1 2">
    <name type="scientific">Virgibacillus sediminis</name>
    <dbReference type="NCBI Taxonomy" id="202260"/>
    <lineage>
        <taxon>Bacteria</taxon>
        <taxon>Bacillati</taxon>
        <taxon>Bacillota</taxon>
        <taxon>Bacilli</taxon>
        <taxon>Bacillales</taxon>
        <taxon>Bacillaceae</taxon>
        <taxon>Virgibacillus</taxon>
    </lineage>
</organism>
<proteinExistence type="predicted"/>
<evidence type="ECO:0000313" key="1">
    <source>
        <dbReference type="EMBL" id="MFC2948511.1"/>
    </source>
</evidence>
<evidence type="ECO:0000313" key="2">
    <source>
        <dbReference type="Proteomes" id="UP001595387"/>
    </source>
</evidence>
<accession>A0ABV7A5Z7</accession>
<comment type="caution">
    <text evidence="1">The sequence shown here is derived from an EMBL/GenBank/DDBJ whole genome shotgun (WGS) entry which is preliminary data.</text>
</comment>
<dbReference type="EMBL" id="JBHRRZ010000015">
    <property type="protein sequence ID" value="MFC2948511.1"/>
    <property type="molecule type" value="Genomic_DNA"/>
</dbReference>
<protein>
    <submittedName>
        <fullName evidence="1">Uncharacterized protein</fullName>
    </submittedName>
</protein>
<dbReference type="RefSeq" id="WP_390305580.1">
    <property type="nucleotide sequence ID" value="NZ_JBHRRZ010000015.1"/>
</dbReference>
<keyword evidence="2" id="KW-1185">Reference proteome</keyword>